<evidence type="ECO:0000313" key="4">
    <source>
        <dbReference type="EMBL" id="BDI29966.1"/>
    </source>
</evidence>
<keyword evidence="2" id="KW-0472">Membrane</keyword>
<name>A0A9N7QD83_9BACT</name>
<reference evidence="4 5" key="1">
    <citation type="journal article" date="2019" name="Int. J. Syst. Evol. Microbiol.">
        <title>Capsulimonas corticalis gen. nov., sp. nov., an aerobic capsulated bacterium, of a novel bacterial order, Capsulimonadales ord. nov., of the class Armatimonadia of the phylum Armatimonadetes.</title>
        <authorList>
            <person name="Li J."/>
            <person name="Kudo C."/>
            <person name="Tonouchi A."/>
        </authorList>
    </citation>
    <scope>NUCLEOTIDE SEQUENCE [LARGE SCALE GENOMIC DNA]</scope>
    <source>
        <strain evidence="4 5">AX-7</strain>
    </source>
</reference>
<feature type="domain" description="DUF3592" evidence="3">
    <location>
        <begin position="107"/>
        <end position="174"/>
    </location>
</feature>
<feature type="region of interest" description="Disordered" evidence="1">
    <location>
        <begin position="1"/>
        <end position="50"/>
    </location>
</feature>
<dbReference type="KEGG" id="ccot:CCAX7_20170"/>
<evidence type="ECO:0000313" key="5">
    <source>
        <dbReference type="Proteomes" id="UP000287394"/>
    </source>
</evidence>
<feature type="transmembrane region" description="Helical" evidence="2">
    <location>
        <begin position="181"/>
        <end position="200"/>
    </location>
</feature>
<keyword evidence="2" id="KW-1133">Transmembrane helix</keyword>
<organism evidence="4 5">
    <name type="scientific">Capsulimonas corticalis</name>
    <dbReference type="NCBI Taxonomy" id="2219043"/>
    <lineage>
        <taxon>Bacteria</taxon>
        <taxon>Bacillati</taxon>
        <taxon>Armatimonadota</taxon>
        <taxon>Armatimonadia</taxon>
        <taxon>Capsulimonadales</taxon>
        <taxon>Capsulimonadaceae</taxon>
        <taxon>Capsulimonas</taxon>
    </lineage>
</organism>
<protein>
    <recommendedName>
        <fullName evidence="3">DUF3592 domain-containing protein</fullName>
    </recommendedName>
</protein>
<proteinExistence type="predicted"/>
<dbReference type="Pfam" id="PF12158">
    <property type="entry name" value="DUF3592"/>
    <property type="match status" value="1"/>
</dbReference>
<dbReference type="AlphaFoldDB" id="A0A9N7QD83"/>
<keyword evidence="2" id="KW-0812">Transmembrane</keyword>
<dbReference type="EMBL" id="AP025739">
    <property type="protein sequence ID" value="BDI29966.1"/>
    <property type="molecule type" value="Genomic_DNA"/>
</dbReference>
<evidence type="ECO:0000259" key="3">
    <source>
        <dbReference type="Pfam" id="PF12158"/>
    </source>
</evidence>
<evidence type="ECO:0000256" key="2">
    <source>
        <dbReference type="SAM" id="Phobius"/>
    </source>
</evidence>
<accession>A0A9N7QD83</accession>
<dbReference type="Proteomes" id="UP000287394">
    <property type="component" value="Chromosome"/>
</dbReference>
<dbReference type="InterPro" id="IPR021994">
    <property type="entry name" value="DUF3592"/>
</dbReference>
<keyword evidence="5" id="KW-1185">Reference proteome</keyword>
<sequence length="212" mass="22323">MSPGEFAPKFGRPVGADGAVQTSPADSPAPVYPSDAGPRPPMSAPSPSSAEKMAVGVGVGVLVLMFLGRLLNPVRLLFVAIGVGVIFLGHYLEHRRDTFQARAIHASGRVVRLDQGGSGGDLYYYPVVDFVTREGAPTQFRDTQGSRPPSNHVGDTVEIYYNPLAPTDAQIDSPVSRWLPIGMYVCGALVVLAAIVGNVARNGGDSDLMGSF</sequence>
<evidence type="ECO:0000256" key="1">
    <source>
        <dbReference type="SAM" id="MobiDB-lite"/>
    </source>
</evidence>
<feature type="transmembrane region" description="Helical" evidence="2">
    <location>
        <begin position="74"/>
        <end position="92"/>
    </location>
</feature>
<gene>
    <name evidence="4" type="ORF">CCAX7_20170</name>
</gene>